<keyword evidence="1" id="KW-0805">Transcription regulation</keyword>
<dbReference type="InterPro" id="IPR011991">
    <property type="entry name" value="ArsR-like_HTH"/>
</dbReference>
<dbReference type="InterPro" id="IPR001845">
    <property type="entry name" value="HTH_ArsR_DNA-bd_dom"/>
</dbReference>
<dbReference type="EMBL" id="LNYI01000020">
    <property type="protein sequence ID" value="KTD22888.1"/>
    <property type="molecule type" value="Genomic_DNA"/>
</dbReference>
<dbReference type="SMART" id="SM00418">
    <property type="entry name" value="HTH_ARSR"/>
    <property type="match status" value="1"/>
</dbReference>
<comment type="caution">
    <text evidence="5">The sequence shown here is derived from an EMBL/GenBank/DDBJ whole genome shotgun (WGS) entry which is preliminary data.</text>
</comment>
<dbReference type="RefSeq" id="WP_028373471.1">
    <property type="nucleotide sequence ID" value="NZ_CAAAJD010000016.1"/>
</dbReference>
<protein>
    <submittedName>
        <fullName evidence="5">Transcriptional regulator</fullName>
    </submittedName>
</protein>
<keyword evidence="3" id="KW-0804">Transcription</keyword>
<accession>A0A0W0VS60</accession>
<proteinExistence type="predicted"/>
<dbReference type="PATRIC" id="fig|45067.4.peg.1051"/>
<dbReference type="CDD" id="cd00090">
    <property type="entry name" value="HTH_ARSR"/>
    <property type="match status" value="1"/>
</dbReference>
<evidence type="ECO:0000256" key="1">
    <source>
        <dbReference type="ARBA" id="ARBA00023015"/>
    </source>
</evidence>
<keyword evidence="6" id="KW-1185">Reference proteome</keyword>
<name>A0A0W0VS60_9GAMM</name>
<feature type="domain" description="HTH arsR-type" evidence="4">
    <location>
        <begin position="1"/>
        <end position="95"/>
    </location>
</feature>
<dbReference type="Pfam" id="PF12840">
    <property type="entry name" value="HTH_20"/>
    <property type="match status" value="1"/>
</dbReference>
<dbReference type="PANTHER" id="PTHR43132:SF2">
    <property type="entry name" value="ARSENICAL RESISTANCE OPERON REPRESSOR ARSR-RELATED"/>
    <property type="match status" value="1"/>
</dbReference>
<dbReference type="GO" id="GO:0003700">
    <property type="term" value="F:DNA-binding transcription factor activity"/>
    <property type="evidence" value="ECO:0007669"/>
    <property type="project" value="InterPro"/>
</dbReference>
<dbReference type="InterPro" id="IPR036390">
    <property type="entry name" value="WH_DNA-bd_sf"/>
</dbReference>
<dbReference type="Proteomes" id="UP000054869">
    <property type="component" value="Unassembled WGS sequence"/>
</dbReference>
<organism evidence="5 6">
    <name type="scientific">Legionella lansingensis</name>
    <dbReference type="NCBI Taxonomy" id="45067"/>
    <lineage>
        <taxon>Bacteria</taxon>
        <taxon>Pseudomonadati</taxon>
        <taxon>Pseudomonadota</taxon>
        <taxon>Gammaproteobacteria</taxon>
        <taxon>Legionellales</taxon>
        <taxon>Legionellaceae</taxon>
        <taxon>Legionella</taxon>
    </lineage>
</organism>
<gene>
    <name evidence="5" type="ORF">Llan_1005</name>
</gene>
<dbReference type="GO" id="GO:0003677">
    <property type="term" value="F:DNA binding"/>
    <property type="evidence" value="ECO:0007669"/>
    <property type="project" value="UniProtKB-KW"/>
</dbReference>
<evidence type="ECO:0000259" key="4">
    <source>
        <dbReference type="PROSITE" id="PS50987"/>
    </source>
</evidence>
<dbReference type="PROSITE" id="PS50987">
    <property type="entry name" value="HTH_ARSR_2"/>
    <property type="match status" value="1"/>
</dbReference>
<sequence length="124" mass="13821">MDIKNALKIFDTLSQETRLQVFRLLVQAGPGGLSAGAIGDELKIVHNTLSFHLNHLSNAGIVSSSRQGRYIYYAANFALMKDFIAFIVQDCCSKQQVKIRHSDNNDCLLIELNSCCDSNKRSEL</sequence>
<dbReference type="PRINTS" id="PR00778">
    <property type="entry name" value="HTHARSR"/>
</dbReference>
<dbReference type="InterPro" id="IPR036388">
    <property type="entry name" value="WH-like_DNA-bd_sf"/>
</dbReference>
<dbReference type="InterPro" id="IPR051011">
    <property type="entry name" value="Metal_resp_trans_reg"/>
</dbReference>
<evidence type="ECO:0000313" key="5">
    <source>
        <dbReference type="EMBL" id="KTD22888.1"/>
    </source>
</evidence>
<dbReference type="PANTHER" id="PTHR43132">
    <property type="entry name" value="ARSENICAL RESISTANCE OPERON REPRESSOR ARSR-RELATED"/>
    <property type="match status" value="1"/>
</dbReference>
<dbReference type="NCBIfam" id="NF033788">
    <property type="entry name" value="HTH_metalloreg"/>
    <property type="match status" value="1"/>
</dbReference>
<evidence type="ECO:0000313" key="6">
    <source>
        <dbReference type="Proteomes" id="UP000054869"/>
    </source>
</evidence>
<reference evidence="5 6" key="1">
    <citation type="submission" date="2015-11" db="EMBL/GenBank/DDBJ databases">
        <title>Genomic analysis of 38 Legionella species identifies large and diverse effector repertoires.</title>
        <authorList>
            <person name="Burstein D."/>
            <person name="Amaro F."/>
            <person name="Zusman T."/>
            <person name="Lifshitz Z."/>
            <person name="Cohen O."/>
            <person name="Gilbert J.A."/>
            <person name="Pupko T."/>
            <person name="Shuman H.A."/>
            <person name="Segal G."/>
        </authorList>
    </citation>
    <scope>NUCLEOTIDE SEQUENCE [LARGE SCALE GENOMIC DNA]</scope>
    <source>
        <strain evidence="5 6">ATCC 49751</strain>
    </source>
</reference>
<dbReference type="AlphaFoldDB" id="A0A0W0VS60"/>
<evidence type="ECO:0000256" key="3">
    <source>
        <dbReference type="ARBA" id="ARBA00023163"/>
    </source>
</evidence>
<dbReference type="SUPFAM" id="SSF46785">
    <property type="entry name" value="Winged helix' DNA-binding domain"/>
    <property type="match status" value="1"/>
</dbReference>
<evidence type="ECO:0000256" key="2">
    <source>
        <dbReference type="ARBA" id="ARBA00023125"/>
    </source>
</evidence>
<dbReference type="STRING" id="45067.Llan_1005"/>
<dbReference type="Gene3D" id="1.10.10.10">
    <property type="entry name" value="Winged helix-like DNA-binding domain superfamily/Winged helix DNA-binding domain"/>
    <property type="match status" value="1"/>
</dbReference>
<dbReference type="OrthoDB" id="5297460at2"/>
<keyword evidence="2" id="KW-0238">DNA-binding</keyword>
<dbReference type="eggNOG" id="COG0640">
    <property type="taxonomic scope" value="Bacteria"/>
</dbReference>